<dbReference type="EMBL" id="FNCP01000021">
    <property type="protein sequence ID" value="SDH87726.1"/>
    <property type="molecule type" value="Genomic_DNA"/>
</dbReference>
<dbReference type="RefSeq" id="WP_034597182.1">
    <property type="nucleotide sequence ID" value="NZ_FNCP01000021.1"/>
</dbReference>
<dbReference type="Proteomes" id="UP000198656">
    <property type="component" value="Unassembled WGS sequence"/>
</dbReference>
<name>A0A1G8G0G6_9FIRM</name>
<accession>A0A1G8G0G6</accession>
<evidence type="ECO:0000313" key="1">
    <source>
        <dbReference type="EMBL" id="SDH87726.1"/>
    </source>
</evidence>
<sequence length="67" mass="7500">MNYKCPYCHTVHSGIEWDSVTLKELGQDKINDFSDNDIESIEMSIPGYHYICPSCGADTAISEIKSV</sequence>
<reference evidence="2" key="1">
    <citation type="submission" date="2016-10" db="EMBL/GenBank/DDBJ databases">
        <authorList>
            <person name="Varghese N."/>
            <person name="Submissions S."/>
        </authorList>
    </citation>
    <scope>NUCLEOTIDE SEQUENCE [LARGE SCALE GENOMIC DNA]</scope>
    <source>
        <strain evidence="2">DSM 8344</strain>
    </source>
</reference>
<dbReference type="OrthoDB" id="1798857at2"/>
<dbReference type="AlphaFoldDB" id="A0A1G8G0G6"/>
<organism evidence="1 2">
    <name type="scientific">Desulfosporosinus hippei DSM 8344</name>
    <dbReference type="NCBI Taxonomy" id="1121419"/>
    <lineage>
        <taxon>Bacteria</taxon>
        <taxon>Bacillati</taxon>
        <taxon>Bacillota</taxon>
        <taxon>Clostridia</taxon>
        <taxon>Eubacteriales</taxon>
        <taxon>Desulfitobacteriaceae</taxon>
        <taxon>Desulfosporosinus</taxon>
    </lineage>
</organism>
<keyword evidence="2" id="KW-1185">Reference proteome</keyword>
<dbReference type="STRING" id="1121419.SAMN05443529_12112"/>
<proteinExistence type="predicted"/>
<evidence type="ECO:0000313" key="2">
    <source>
        <dbReference type="Proteomes" id="UP000198656"/>
    </source>
</evidence>
<protein>
    <submittedName>
        <fullName evidence="1">Uncharacterized protein</fullName>
    </submittedName>
</protein>
<gene>
    <name evidence="1" type="ORF">SAMN05443529_12112</name>
</gene>